<comment type="caution">
    <text evidence="10">The sequence shown here is derived from an EMBL/GenBank/DDBJ whole genome shotgun (WGS) entry which is preliminary data.</text>
</comment>
<keyword evidence="6" id="KW-0342">GTP-binding</keyword>
<dbReference type="PANTHER" id="PTHR11089">
    <property type="entry name" value="GTP-BINDING PROTEIN-RELATED"/>
    <property type="match status" value="1"/>
</dbReference>
<keyword evidence="5" id="KW-0653">Protein transport</keyword>
<dbReference type="GO" id="GO:0006364">
    <property type="term" value="P:rRNA processing"/>
    <property type="evidence" value="ECO:0007669"/>
    <property type="project" value="UniProtKB-ARBA"/>
</dbReference>
<dbReference type="SUPFAM" id="SSF52540">
    <property type="entry name" value="P-loop containing nucleoside triphosphate hydrolases"/>
    <property type="match status" value="1"/>
</dbReference>
<dbReference type="InterPro" id="IPR030378">
    <property type="entry name" value="G_CP_dom"/>
</dbReference>
<accession>A0A9P9ITP8</accession>
<feature type="compositionally biased region" description="Basic and acidic residues" evidence="8">
    <location>
        <begin position="71"/>
        <end position="83"/>
    </location>
</feature>
<dbReference type="Gene3D" id="1.10.1580.10">
    <property type="match status" value="1"/>
</dbReference>
<reference evidence="10" key="1">
    <citation type="journal article" date="2021" name="Nat. Commun.">
        <title>Genetic determinants of endophytism in the Arabidopsis root mycobiome.</title>
        <authorList>
            <person name="Mesny F."/>
            <person name="Miyauchi S."/>
            <person name="Thiergart T."/>
            <person name="Pickel B."/>
            <person name="Atanasova L."/>
            <person name="Karlsson M."/>
            <person name="Huettel B."/>
            <person name="Barry K.W."/>
            <person name="Haridas S."/>
            <person name="Chen C."/>
            <person name="Bauer D."/>
            <person name="Andreopoulos W."/>
            <person name="Pangilinan J."/>
            <person name="LaButti K."/>
            <person name="Riley R."/>
            <person name="Lipzen A."/>
            <person name="Clum A."/>
            <person name="Drula E."/>
            <person name="Henrissat B."/>
            <person name="Kohler A."/>
            <person name="Grigoriev I.V."/>
            <person name="Martin F.M."/>
            <person name="Hacquard S."/>
        </authorList>
    </citation>
    <scope>NUCLEOTIDE SEQUENCE</scope>
    <source>
        <strain evidence="10">MPI-CAGE-CH-0243</strain>
    </source>
</reference>
<sequence>MKVGKPKSKRVSVRLRHRIEKSSAAKQRKAKKDAKKNPEWRSKLKKDPGIPNLFPYKDRILQEIEEARRLKEEDAARRREQARAQKLAGGTSGEAVDGGEMEEEDEDLLDVADEEDDSMHVDDSNPMAALLASATARAAQFEKRNTRDGDMEEDEDDDFEGFDDEEDEGTSNGQIRKDSSRKAFDKVYKQVVDASDVVLYVLDARDPQGTRSKEVEQMVMAADGGSKRMIFVLNKIDLIPPNVLKSWLIHLRRSFPTLPLRASKPAPNAKIFDHKELSIKGTSETLFRALKTYAEIRQLKRSIKVGIIGYPNVGKSSVINALTTRLGGRTGTCPTGAEAGVTTSLREVKLDNKLKLLDSPGIVFPNATEGSKASKVEQRARLILLNAVPPKEIDDPVPAVALLMKRLSTSPELFQKLMNVYDLPALHTIGDDTTTDFLVQVARKRGRLGKGGVPNLYSAAQAVITDWRDGRIQGWTDPPQYTTSAAQKTQPSALPTGLIGDQKEIVKEWAAEFKLEGLWGDDTNGEADAMET</sequence>
<evidence type="ECO:0000259" key="9">
    <source>
        <dbReference type="PROSITE" id="PS51721"/>
    </source>
</evidence>
<dbReference type="InterPro" id="IPR027417">
    <property type="entry name" value="P-loop_NTPase"/>
</dbReference>
<dbReference type="Proteomes" id="UP000700596">
    <property type="component" value="Unassembled WGS sequence"/>
</dbReference>
<feature type="compositionally biased region" description="Acidic residues" evidence="8">
    <location>
        <begin position="97"/>
        <end position="117"/>
    </location>
</feature>
<dbReference type="AlphaFoldDB" id="A0A9P9ITP8"/>
<dbReference type="InterPro" id="IPR050755">
    <property type="entry name" value="TRAFAC_YlqF/YawG_RiboMat"/>
</dbReference>
<dbReference type="OrthoDB" id="10266128at2759"/>
<dbReference type="EMBL" id="JAGMWT010000004">
    <property type="protein sequence ID" value="KAH7130745.1"/>
    <property type="molecule type" value="Genomic_DNA"/>
</dbReference>
<feature type="compositionally biased region" description="Acidic residues" evidence="8">
    <location>
        <begin position="150"/>
        <end position="169"/>
    </location>
</feature>
<keyword evidence="4" id="KW-0547">Nucleotide-binding</keyword>
<dbReference type="Pfam" id="PF08701">
    <property type="entry name" value="GN3L_Grn1"/>
    <property type="match status" value="1"/>
</dbReference>
<dbReference type="PANTHER" id="PTHR11089:SF30">
    <property type="entry name" value="GUANINE NUCLEOTIDE-BINDING PROTEIN-LIKE 3 HOMOLOG"/>
    <property type="match status" value="1"/>
</dbReference>
<feature type="region of interest" description="Disordered" evidence="8">
    <location>
        <begin position="141"/>
        <end position="177"/>
    </location>
</feature>
<organism evidence="10 11">
    <name type="scientific">Dendryphion nanum</name>
    <dbReference type="NCBI Taxonomy" id="256645"/>
    <lineage>
        <taxon>Eukaryota</taxon>
        <taxon>Fungi</taxon>
        <taxon>Dikarya</taxon>
        <taxon>Ascomycota</taxon>
        <taxon>Pezizomycotina</taxon>
        <taxon>Dothideomycetes</taxon>
        <taxon>Pleosporomycetidae</taxon>
        <taxon>Pleosporales</taxon>
        <taxon>Torulaceae</taxon>
        <taxon>Dendryphion</taxon>
    </lineage>
</organism>
<evidence type="ECO:0000256" key="6">
    <source>
        <dbReference type="ARBA" id="ARBA00023134"/>
    </source>
</evidence>
<keyword evidence="7" id="KW-0539">Nucleus</keyword>
<evidence type="ECO:0000256" key="4">
    <source>
        <dbReference type="ARBA" id="ARBA00022741"/>
    </source>
</evidence>
<dbReference type="InterPro" id="IPR006073">
    <property type="entry name" value="GTP-bd"/>
</dbReference>
<dbReference type="GO" id="GO:0005730">
    <property type="term" value="C:nucleolus"/>
    <property type="evidence" value="ECO:0007669"/>
    <property type="project" value="UniProtKB-ARBA"/>
</dbReference>
<feature type="region of interest" description="Disordered" evidence="8">
    <location>
        <begin position="1"/>
        <end position="52"/>
    </location>
</feature>
<keyword evidence="11" id="KW-1185">Reference proteome</keyword>
<dbReference type="InterPro" id="IPR014813">
    <property type="entry name" value="Gnl3_N_dom"/>
</dbReference>
<gene>
    <name evidence="10" type="ORF">B0J11DRAFT_524000</name>
</gene>
<evidence type="ECO:0000256" key="1">
    <source>
        <dbReference type="ARBA" id="ARBA00004123"/>
    </source>
</evidence>
<feature type="compositionally biased region" description="Basic residues" evidence="8">
    <location>
        <begin position="1"/>
        <end position="19"/>
    </location>
</feature>
<evidence type="ECO:0000256" key="2">
    <source>
        <dbReference type="ARBA" id="ARBA00022448"/>
    </source>
</evidence>
<dbReference type="Pfam" id="PF01926">
    <property type="entry name" value="MMR_HSR1"/>
    <property type="match status" value="1"/>
</dbReference>
<dbReference type="InterPro" id="IPR023179">
    <property type="entry name" value="GTP-bd_ortho_bundle_sf"/>
</dbReference>
<feature type="region of interest" description="Disordered" evidence="8">
    <location>
        <begin position="71"/>
        <end position="123"/>
    </location>
</feature>
<name>A0A9P9ITP8_9PLEO</name>
<evidence type="ECO:0000256" key="8">
    <source>
        <dbReference type="SAM" id="MobiDB-lite"/>
    </source>
</evidence>
<evidence type="ECO:0000313" key="10">
    <source>
        <dbReference type="EMBL" id="KAH7130745.1"/>
    </source>
</evidence>
<dbReference type="GO" id="GO:0015031">
    <property type="term" value="P:protein transport"/>
    <property type="evidence" value="ECO:0007669"/>
    <property type="project" value="UniProtKB-KW"/>
</dbReference>
<proteinExistence type="predicted"/>
<evidence type="ECO:0000256" key="3">
    <source>
        <dbReference type="ARBA" id="ARBA00022517"/>
    </source>
</evidence>
<evidence type="ECO:0000313" key="11">
    <source>
        <dbReference type="Proteomes" id="UP000700596"/>
    </source>
</evidence>
<dbReference type="GO" id="GO:0042273">
    <property type="term" value="P:ribosomal large subunit biogenesis"/>
    <property type="evidence" value="ECO:0007669"/>
    <property type="project" value="UniProtKB-ARBA"/>
</dbReference>
<dbReference type="Gene3D" id="3.40.50.300">
    <property type="entry name" value="P-loop containing nucleotide triphosphate hydrolases"/>
    <property type="match status" value="1"/>
</dbReference>
<protein>
    <submittedName>
        <fullName evidence="10">Nucleolar GTP-binding protein 2</fullName>
    </submittedName>
</protein>
<keyword evidence="2" id="KW-0813">Transport</keyword>
<feature type="domain" description="CP-type G" evidence="9">
    <location>
        <begin position="184"/>
        <end position="365"/>
    </location>
</feature>
<comment type="subcellular location">
    <subcellularLocation>
        <location evidence="1">Nucleus</location>
    </subcellularLocation>
</comment>
<dbReference type="PROSITE" id="PS51721">
    <property type="entry name" value="G_CP"/>
    <property type="match status" value="1"/>
</dbReference>
<keyword evidence="3" id="KW-0690">Ribosome biogenesis</keyword>
<dbReference type="FunFam" id="1.10.1580.10:FF:000006">
    <property type="entry name" value="Nuclear GTP-binding protein NUG1"/>
    <property type="match status" value="1"/>
</dbReference>
<dbReference type="CDD" id="cd04178">
    <property type="entry name" value="Nucleostemin_like"/>
    <property type="match status" value="1"/>
</dbReference>
<dbReference type="GO" id="GO:0005525">
    <property type="term" value="F:GTP binding"/>
    <property type="evidence" value="ECO:0007669"/>
    <property type="project" value="UniProtKB-KW"/>
</dbReference>
<feature type="compositionally biased region" description="Basic and acidic residues" evidence="8">
    <location>
        <begin position="35"/>
        <end position="48"/>
    </location>
</feature>
<evidence type="ECO:0000256" key="5">
    <source>
        <dbReference type="ARBA" id="ARBA00022927"/>
    </source>
</evidence>
<dbReference type="GO" id="GO:0030684">
    <property type="term" value="C:preribosome"/>
    <property type="evidence" value="ECO:0007669"/>
    <property type="project" value="UniProtKB-ARBA"/>
</dbReference>
<evidence type="ECO:0000256" key="7">
    <source>
        <dbReference type="ARBA" id="ARBA00023242"/>
    </source>
</evidence>
<dbReference type="FunFam" id="3.40.50.300:FF:000844">
    <property type="entry name" value="Nuclear GTP-binding protein NUG1"/>
    <property type="match status" value="1"/>
</dbReference>